<reference evidence="1" key="1">
    <citation type="journal article" date="2023" name="bioRxiv">
        <title>Improved chromosome-level genome assembly for marigold (Tagetes erecta).</title>
        <authorList>
            <person name="Jiang F."/>
            <person name="Yuan L."/>
            <person name="Wang S."/>
            <person name="Wang H."/>
            <person name="Xu D."/>
            <person name="Wang A."/>
            <person name="Fan W."/>
        </authorList>
    </citation>
    <scope>NUCLEOTIDE SEQUENCE</scope>
    <source>
        <strain evidence="1">WSJ</strain>
        <tissue evidence="1">Leaf</tissue>
    </source>
</reference>
<dbReference type="EMBL" id="JAUHHV010000005">
    <property type="protein sequence ID" value="KAK1425149.1"/>
    <property type="molecule type" value="Genomic_DNA"/>
</dbReference>
<comment type="caution">
    <text evidence="1">The sequence shown here is derived from an EMBL/GenBank/DDBJ whole genome shotgun (WGS) entry which is preliminary data.</text>
</comment>
<protein>
    <submittedName>
        <fullName evidence="1">Uncharacterized protein</fullName>
    </submittedName>
</protein>
<evidence type="ECO:0000313" key="1">
    <source>
        <dbReference type="EMBL" id="KAK1425149.1"/>
    </source>
</evidence>
<evidence type="ECO:0000313" key="2">
    <source>
        <dbReference type="Proteomes" id="UP001229421"/>
    </source>
</evidence>
<dbReference type="Proteomes" id="UP001229421">
    <property type="component" value="Unassembled WGS sequence"/>
</dbReference>
<proteinExistence type="predicted"/>
<accession>A0AAD8NY70</accession>
<name>A0AAD8NY70_TARER</name>
<organism evidence="1 2">
    <name type="scientific">Tagetes erecta</name>
    <name type="common">African marigold</name>
    <dbReference type="NCBI Taxonomy" id="13708"/>
    <lineage>
        <taxon>Eukaryota</taxon>
        <taxon>Viridiplantae</taxon>
        <taxon>Streptophyta</taxon>
        <taxon>Embryophyta</taxon>
        <taxon>Tracheophyta</taxon>
        <taxon>Spermatophyta</taxon>
        <taxon>Magnoliopsida</taxon>
        <taxon>eudicotyledons</taxon>
        <taxon>Gunneridae</taxon>
        <taxon>Pentapetalae</taxon>
        <taxon>asterids</taxon>
        <taxon>campanulids</taxon>
        <taxon>Asterales</taxon>
        <taxon>Asteraceae</taxon>
        <taxon>Asteroideae</taxon>
        <taxon>Heliantheae alliance</taxon>
        <taxon>Tageteae</taxon>
        <taxon>Tagetes</taxon>
    </lineage>
</organism>
<sequence length="143" mass="16631">MESLRDAIFGRFDQQDAYYRAENARVHERFDQQDAYYRAENARVHERLDRQDGAIRYVMEQQHIPVPDWFTYPYQGYSPYHGPYGGQGGAGDDDPDDCAPANLLIPHPSSTMQQGLREELRFESGSISDFEDLIPHYACQFYL</sequence>
<gene>
    <name evidence="1" type="ORF">QVD17_20494</name>
</gene>
<keyword evidence="2" id="KW-1185">Reference proteome</keyword>
<dbReference type="AlphaFoldDB" id="A0AAD8NY70"/>